<protein>
    <recommendedName>
        <fullName evidence="3">Acyloxyacyl hydrolase</fullName>
    </recommendedName>
</protein>
<dbReference type="AlphaFoldDB" id="A0A7C1P5Q1"/>
<sequence length="226" mass="24578">MLLTLSLPPLSGLARARCTRHILKCSAALCLLGLITLQISTAARADTSEQDMDGSGQEAIFGFGGAMTREDMLKSAALIPVDYEKNYIFGGGYQLFPYEIGGIRLGVEAGIAARFGEGFTGEVWGGGVVRYDHIRLGDSLFLSPAFTAGLSFVNKAHPGREADEEREDQGNARALFYLGPEVNLSFSETSNTEFFWRLHHRSGAWRTLGNMKGATNANVVGVRYKF</sequence>
<keyword evidence="1" id="KW-0732">Signal</keyword>
<evidence type="ECO:0008006" key="3">
    <source>
        <dbReference type="Google" id="ProtNLM"/>
    </source>
</evidence>
<accession>A0A7C1P5Q1</accession>
<feature type="signal peptide" evidence="1">
    <location>
        <begin position="1"/>
        <end position="45"/>
    </location>
</feature>
<dbReference type="EMBL" id="DSKI01000200">
    <property type="protein sequence ID" value="HEB42809.1"/>
    <property type="molecule type" value="Genomic_DNA"/>
</dbReference>
<name>A0A7C1P5Q1_9HYPH</name>
<evidence type="ECO:0000313" key="2">
    <source>
        <dbReference type="EMBL" id="HEB42809.1"/>
    </source>
</evidence>
<proteinExistence type="predicted"/>
<feature type="chain" id="PRO_5027787957" description="Acyloxyacyl hydrolase" evidence="1">
    <location>
        <begin position="46"/>
        <end position="226"/>
    </location>
</feature>
<comment type="caution">
    <text evidence="2">The sequence shown here is derived from an EMBL/GenBank/DDBJ whole genome shotgun (WGS) entry which is preliminary data.</text>
</comment>
<reference evidence="2" key="1">
    <citation type="journal article" date="2020" name="mSystems">
        <title>Genome- and Community-Level Interaction Insights into Carbon Utilization and Element Cycling Functions of Hydrothermarchaeota in Hydrothermal Sediment.</title>
        <authorList>
            <person name="Zhou Z."/>
            <person name="Liu Y."/>
            <person name="Xu W."/>
            <person name="Pan J."/>
            <person name="Luo Z.H."/>
            <person name="Li M."/>
        </authorList>
    </citation>
    <scope>NUCLEOTIDE SEQUENCE [LARGE SCALE GENOMIC DNA]</scope>
    <source>
        <strain evidence="2">SpSt-243</strain>
    </source>
</reference>
<organism evidence="2">
    <name type="scientific">Agrobacterium albertimagni</name>
    <dbReference type="NCBI Taxonomy" id="147266"/>
    <lineage>
        <taxon>Bacteria</taxon>
        <taxon>Pseudomonadati</taxon>
        <taxon>Pseudomonadota</taxon>
        <taxon>Alphaproteobacteria</taxon>
        <taxon>Hyphomicrobiales</taxon>
        <taxon>Rhizobiaceae</taxon>
        <taxon>Rhizobium/Agrobacterium group</taxon>
        <taxon>Agrobacterium</taxon>
    </lineage>
</organism>
<gene>
    <name evidence="2" type="ORF">ENP70_03685</name>
</gene>
<evidence type="ECO:0000256" key="1">
    <source>
        <dbReference type="SAM" id="SignalP"/>
    </source>
</evidence>